<name>A0A0C3G849_PILCF</name>
<accession>A0A0C3G849</accession>
<organism evidence="1 2">
    <name type="scientific">Piloderma croceum (strain F 1598)</name>
    <dbReference type="NCBI Taxonomy" id="765440"/>
    <lineage>
        <taxon>Eukaryota</taxon>
        <taxon>Fungi</taxon>
        <taxon>Dikarya</taxon>
        <taxon>Basidiomycota</taxon>
        <taxon>Agaricomycotina</taxon>
        <taxon>Agaricomycetes</taxon>
        <taxon>Agaricomycetidae</taxon>
        <taxon>Atheliales</taxon>
        <taxon>Atheliaceae</taxon>
        <taxon>Piloderma</taxon>
    </lineage>
</organism>
<dbReference type="Proteomes" id="UP000054166">
    <property type="component" value="Unassembled WGS sequence"/>
</dbReference>
<reference evidence="1 2" key="1">
    <citation type="submission" date="2014-04" db="EMBL/GenBank/DDBJ databases">
        <authorList>
            <consortium name="DOE Joint Genome Institute"/>
            <person name="Kuo A."/>
            <person name="Tarkka M."/>
            <person name="Buscot F."/>
            <person name="Kohler A."/>
            <person name="Nagy L.G."/>
            <person name="Floudas D."/>
            <person name="Copeland A."/>
            <person name="Barry K.W."/>
            <person name="Cichocki N."/>
            <person name="Veneault-Fourrey C."/>
            <person name="LaButti K."/>
            <person name="Lindquist E.A."/>
            <person name="Lipzen A."/>
            <person name="Lundell T."/>
            <person name="Morin E."/>
            <person name="Murat C."/>
            <person name="Sun H."/>
            <person name="Tunlid A."/>
            <person name="Henrissat B."/>
            <person name="Grigoriev I.V."/>
            <person name="Hibbett D.S."/>
            <person name="Martin F."/>
            <person name="Nordberg H.P."/>
            <person name="Cantor M.N."/>
            <person name="Hua S.X."/>
        </authorList>
    </citation>
    <scope>NUCLEOTIDE SEQUENCE [LARGE SCALE GENOMIC DNA]</scope>
    <source>
        <strain evidence="1 2">F 1598</strain>
    </source>
</reference>
<gene>
    <name evidence="1" type="ORF">PILCRDRAFT_814645</name>
</gene>
<keyword evidence="2" id="KW-1185">Reference proteome</keyword>
<sequence>MRKQSWFHLVRTPKTEFFGEVFRIGLPESATQIMMVLSLLPEAIRGPFGENTTELTPLVVQSPTRRTPVCASLP</sequence>
<dbReference type="InParanoid" id="A0A0C3G849"/>
<dbReference type="AlphaFoldDB" id="A0A0C3G849"/>
<proteinExistence type="predicted"/>
<evidence type="ECO:0000313" key="1">
    <source>
        <dbReference type="EMBL" id="KIM87939.1"/>
    </source>
</evidence>
<protein>
    <submittedName>
        <fullName evidence="1">Uncharacterized protein</fullName>
    </submittedName>
</protein>
<dbReference type="EMBL" id="KN832978">
    <property type="protein sequence ID" value="KIM87939.1"/>
    <property type="molecule type" value="Genomic_DNA"/>
</dbReference>
<reference evidence="2" key="2">
    <citation type="submission" date="2015-01" db="EMBL/GenBank/DDBJ databases">
        <title>Evolutionary Origins and Diversification of the Mycorrhizal Mutualists.</title>
        <authorList>
            <consortium name="DOE Joint Genome Institute"/>
            <consortium name="Mycorrhizal Genomics Consortium"/>
            <person name="Kohler A."/>
            <person name="Kuo A."/>
            <person name="Nagy L.G."/>
            <person name="Floudas D."/>
            <person name="Copeland A."/>
            <person name="Barry K.W."/>
            <person name="Cichocki N."/>
            <person name="Veneault-Fourrey C."/>
            <person name="LaButti K."/>
            <person name="Lindquist E.A."/>
            <person name="Lipzen A."/>
            <person name="Lundell T."/>
            <person name="Morin E."/>
            <person name="Murat C."/>
            <person name="Riley R."/>
            <person name="Ohm R."/>
            <person name="Sun H."/>
            <person name="Tunlid A."/>
            <person name="Henrissat B."/>
            <person name="Grigoriev I.V."/>
            <person name="Hibbett D.S."/>
            <person name="Martin F."/>
        </authorList>
    </citation>
    <scope>NUCLEOTIDE SEQUENCE [LARGE SCALE GENOMIC DNA]</scope>
    <source>
        <strain evidence="2">F 1598</strain>
    </source>
</reference>
<dbReference type="HOGENOM" id="CLU_2688659_0_0_1"/>
<evidence type="ECO:0000313" key="2">
    <source>
        <dbReference type="Proteomes" id="UP000054166"/>
    </source>
</evidence>